<evidence type="ECO:0000256" key="1">
    <source>
        <dbReference type="SAM" id="SignalP"/>
    </source>
</evidence>
<name>R7RPG1_9CLOT</name>
<dbReference type="PROSITE" id="PS51257">
    <property type="entry name" value="PROKAR_LIPOPROTEIN"/>
    <property type="match status" value="1"/>
</dbReference>
<dbReference type="Proteomes" id="UP000014923">
    <property type="component" value="Unassembled WGS sequence"/>
</dbReference>
<dbReference type="InterPro" id="IPR058780">
    <property type="entry name" value="YhfM-like_dom"/>
</dbReference>
<evidence type="ECO:0000313" key="3">
    <source>
        <dbReference type="EMBL" id="CDF57203.1"/>
    </source>
</evidence>
<feature type="chain" id="PRO_5038396557" evidence="1">
    <location>
        <begin position="23"/>
        <end position="259"/>
    </location>
</feature>
<dbReference type="OrthoDB" id="1931871at2"/>
<dbReference type="AlphaFoldDB" id="R7RPG1"/>
<proteinExistence type="predicted"/>
<keyword evidence="1" id="KW-0732">Signal</keyword>
<evidence type="ECO:0000259" key="2">
    <source>
        <dbReference type="Pfam" id="PF26353"/>
    </source>
</evidence>
<dbReference type="Pfam" id="PF26353">
    <property type="entry name" value="YhfM"/>
    <property type="match status" value="1"/>
</dbReference>
<accession>R7RPG1</accession>
<dbReference type="EMBL" id="CAVN010000085">
    <property type="protein sequence ID" value="CDF57203.1"/>
    <property type="molecule type" value="Genomic_DNA"/>
</dbReference>
<keyword evidence="4" id="KW-1185">Reference proteome</keyword>
<comment type="caution">
    <text evidence="3">The sequence shown here is derived from an EMBL/GenBank/DDBJ whole genome shotgun (WGS) entry which is preliminary data.</text>
</comment>
<organism evidence="3 4">
    <name type="scientific">Thermobrachium celere DSM 8682</name>
    <dbReference type="NCBI Taxonomy" id="941824"/>
    <lineage>
        <taxon>Bacteria</taxon>
        <taxon>Bacillati</taxon>
        <taxon>Bacillota</taxon>
        <taxon>Clostridia</taxon>
        <taxon>Eubacteriales</taxon>
        <taxon>Clostridiaceae</taxon>
        <taxon>Thermobrachium</taxon>
    </lineage>
</organism>
<reference evidence="3" key="1">
    <citation type="submission" date="2013-03" db="EMBL/GenBank/DDBJ databases">
        <title>Draft genome sequence of the hydrogen-ethanol-producing anaerobic alkalithermophilic Caloramator celere.</title>
        <authorList>
            <person name="Ciranna A."/>
            <person name="Larjo A."/>
            <person name="Kivisto A."/>
            <person name="Santala V."/>
            <person name="Roos C."/>
            <person name="Karp M."/>
        </authorList>
    </citation>
    <scope>NUCLEOTIDE SEQUENCE [LARGE SCALE GENOMIC DNA]</scope>
    <source>
        <strain evidence="3">DSM 8682</strain>
    </source>
</reference>
<sequence>MKKFLVLICTLIVLFTSSCNFFKHSNTKIESKLNKNIKYERIIITSTRLAGRYTIFDQTSIKRFMNEIYGAKNVEGDITLQPDFFIEFYDSNKKVATFKYIAGITDENQPNLIDEEGNKYYVDSSIEDEFIKRIMKKEMFKGASDYYISLLEDVLNRIKQERQDNIKVYIDINKDYLVIKYLTSVDMRNIYDSVKIQGIEIVENENQADYVINIVTSEYKDTKVVANVSIKDKSNYTKKLFYEGNRVDGKITSYFIKNK</sequence>
<evidence type="ECO:0000313" key="4">
    <source>
        <dbReference type="Proteomes" id="UP000014923"/>
    </source>
</evidence>
<dbReference type="RefSeq" id="WP_018660149.1">
    <property type="nucleotide sequence ID" value="NZ_HF952018.1"/>
</dbReference>
<gene>
    <name evidence="3" type="ORF">TCEL_00098</name>
</gene>
<protein>
    <submittedName>
        <fullName evidence="3">Conserved protein</fullName>
    </submittedName>
</protein>
<dbReference type="HOGENOM" id="CLU_1073377_0_0_9"/>
<feature type="signal peptide" evidence="1">
    <location>
        <begin position="1"/>
        <end position="22"/>
    </location>
</feature>
<feature type="domain" description="YhfM-like" evidence="2">
    <location>
        <begin position="38"/>
        <end position="137"/>
    </location>
</feature>